<evidence type="ECO:0000256" key="1">
    <source>
        <dbReference type="PROSITE-ProRule" id="PRU01360"/>
    </source>
</evidence>
<keyword evidence="1" id="KW-0472">Membrane</keyword>
<dbReference type="InterPro" id="IPR012910">
    <property type="entry name" value="Plug_dom"/>
</dbReference>
<comment type="subcellular location">
    <subcellularLocation>
        <location evidence="1">Cell outer membrane</location>
        <topology evidence="1">Multi-pass membrane protein</topology>
    </subcellularLocation>
</comment>
<comment type="similarity">
    <text evidence="1">Belongs to the TonB-dependent receptor family.</text>
</comment>
<dbReference type="Pfam" id="PF07715">
    <property type="entry name" value="Plug"/>
    <property type="match status" value="1"/>
</dbReference>
<dbReference type="Gene3D" id="2.170.130.10">
    <property type="entry name" value="TonB-dependent receptor, plug domain"/>
    <property type="match status" value="1"/>
</dbReference>
<dbReference type="PROSITE" id="PS52016">
    <property type="entry name" value="TONB_DEPENDENT_REC_3"/>
    <property type="match status" value="1"/>
</dbReference>
<evidence type="ECO:0000313" key="4">
    <source>
        <dbReference type="Proteomes" id="UP000461288"/>
    </source>
</evidence>
<evidence type="ECO:0000313" key="3">
    <source>
        <dbReference type="EMBL" id="MWK60544.1"/>
    </source>
</evidence>
<dbReference type="AlphaFoldDB" id="A0A7X3KY51"/>
<comment type="caution">
    <text evidence="3">The sequence shown here is derived from an EMBL/GenBank/DDBJ whole genome shotgun (WGS) entry which is preliminary data.</text>
</comment>
<keyword evidence="1" id="KW-0813">Transport</keyword>
<proteinExistence type="inferred from homology"/>
<feature type="domain" description="TonB-dependent receptor plug" evidence="2">
    <location>
        <begin position="1"/>
        <end position="85"/>
    </location>
</feature>
<dbReference type="EMBL" id="WTFN01000595">
    <property type="protein sequence ID" value="MWK60544.1"/>
    <property type="molecule type" value="Genomic_DNA"/>
</dbReference>
<keyword evidence="1" id="KW-0812">Transmembrane</keyword>
<dbReference type="PANTHER" id="PTHR30442">
    <property type="entry name" value="IRON III DICITRATE TRANSPORT PROTEIN FECA"/>
    <property type="match status" value="1"/>
</dbReference>
<keyword evidence="1" id="KW-0998">Cell outer membrane</keyword>
<dbReference type="SUPFAM" id="SSF56935">
    <property type="entry name" value="Porins"/>
    <property type="match status" value="1"/>
</dbReference>
<evidence type="ECO:0000259" key="2">
    <source>
        <dbReference type="Pfam" id="PF07715"/>
    </source>
</evidence>
<sequence length="103" mass="10967">MLKAVPGVNMYEEDGFGLRPNISLRGTKAERSERISIMEDGVLAAPAPYSAPAAYYFPNVARMEAIEVLKGSSQVQYGPFTTGGAINLVSTPIPNSFSGKANI</sequence>
<protein>
    <submittedName>
        <fullName evidence="3">TonB-dependent receptor plug domain-containing protein</fullName>
    </submittedName>
</protein>
<keyword evidence="3" id="KW-0675">Receptor</keyword>
<gene>
    <name evidence="3" type="ORF">GO594_31730</name>
</gene>
<dbReference type="GO" id="GO:0033214">
    <property type="term" value="P:siderophore-iron import into cell"/>
    <property type="evidence" value="ECO:0007669"/>
    <property type="project" value="TreeGrafter"/>
</dbReference>
<dbReference type="InterPro" id="IPR037066">
    <property type="entry name" value="Plug_dom_sf"/>
</dbReference>
<dbReference type="GO" id="GO:0009279">
    <property type="term" value="C:cell outer membrane"/>
    <property type="evidence" value="ECO:0007669"/>
    <property type="project" value="UniProtKB-SubCell"/>
</dbReference>
<name>A0A7X3KY51_9GAMM</name>
<accession>A0A7X3KY51</accession>
<dbReference type="InterPro" id="IPR039426">
    <property type="entry name" value="TonB-dep_rcpt-like"/>
</dbReference>
<dbReference type="PANTHER" id="PTHR30442:SF0">
    <property type="entry name" value="FE(3+) DICITRATE TRANSPORT PROTEIN FECA"/>
    <property type="match status" value="1"/>
</dbReference>
<reference evidence="3 4" key="1">
    <citation type="submission" date="2019-12" db="EMBL/GenBank/DDBJ databases">
        <title>Draft genome sequence of Pseudomonas otitidis recovered from a chicken carcass.</title>
        <authorList>
            <person name="Vieira T.R."/>
            <person name="Oliviera E.F.C."/>
            <person name="Silva N.M.V."/>
            <person name="Sambrano G.E."/>
            <person name="Cibulski S.P."/>
            <person name="Cardoso M.R.I."/>
        </authorList>
    </citation>
    <scope>NUCLEOTIDE SEQUENCE [LARGE SCALE GENOMIC DNA]</scope>
    <source>
        <strain evidence="3 4">25_K</strain>
    </source>
</reference>
<organism evidence="3 4">
    <name type="scientific">Metapseudomonas otitidis</name>
    <dbReference type="NCBI Taxonomy" id="319939"/>
    <lineage>
        <taxon>Bacteria</taxon>
        <taxon>Pseudomonadati</taxon>
        <taxon>Pseudomonadota</taxon>
        <taxon>Gammaproteobacteria</taxon>
        <taxon>Pseudomonadales</taxon>
        <taxon>Pseudomonadaceae</taxon>
        <taxon>Metapseudomonas</taxon>
    </lineage>
</organism>
<feature type="non-terminal residue" evidence="3">
    <location>
        <position position="1"/>
    </location>
</feature>
<keyword evidence="1" id="KW-1134">Transmembrane beta strand</keyword>
<feature type="non-terminal residue" evidence="3">
    <location>
        <position position="103"/>
    </location>
</feature>
<dbReference type="Proteomes" id="UP000461288">
    <property type="component" value="Unassembled WGS sequence"/>
</dbReference>